<keyword evidence="4" id="KW-1185">Reference proteome</keyword>
<dbReference type="PANTHER" id="PTHR42709:SF11">
    <property type="entry name" value="DEDA FAMILY PROTEIN"/>
    <property type="match status" value="1"/>
</dbReference>
<evidence type="ECO:0000256" key="1">
    <source>
        <dbReference type="SAM" id="Phobius"/>
    </source>
</evidence>
<gene>
    <name evidence="3" type="ORF">NQ491_00845</name>
</gene>
<reference evidence="3" key="1">
    <citation type="journal article" date="2022" name="Cell">
        <title>Design, construction, and in vivo augmentation of a complex gut microbiome.</title>
        <authorList>
            <person name="Cheng A.G."/>
            <person name="Ho P.Y."/>
            <person name="Aranda-Diaz A."/>
            <person name="Jain S."/>
            <person name="Yu F.B."/>
            <person name="Meng X."/>
            <person name="Wang M."/>
            <person name="Iakiviak M."/>
            <person name="Nagashima K."/>
            <person name="Zhao A."/>
            <person name="Murugkar P."/>
            <person name="Patil A."/>
            <person name="Atabakhsh K."/>
            <person name="Weakley A."/>
            <person name="Yan J."/>
            <person name="Brumbaugh A.R."/>
            <person name="Higginbottom S."/>
            <person name="Dimas A."/>
            <person name="Shiver A.L."/>
            <person name="Deutschbauer A."/>
            <person name="Neff N."/>
            <person name="Sonnenburg J.L."/>
            <person name="Huang K.C."/>
            <person name="Fischbach M.A."/>
        </authorList>
    </citation>
    <scope>NUCLEOTIDE SEQUENCE</scope>
    <source>
        <strain evidence="3">AP11</strain>
    </source>
</reference>
<feature type="transmembrane region" description="Helical" evidence="1">
    <location>
        <begin position="116"/>
        <end position="141"/>
    </location>
</feature>
<proteinExistence type="predicted"/>
<dbReference type="InterPro" id="IPR051311">
    <property type="entry name" value="DedA_domain"/>
</dbReference>
<keyword evidence="1" id="KW-0472">Membrane</keyword>
<evidence type="ECO:0000313" key="3">
    <source>
        <dbReference type="EMBL" id="UWN57355.1"/>
    </source>
</evidence>
<feature type="transmembrane region" description="Helical" evidence="1">
    <location>
        <begin position="20"/>
        <end position="45"/>
    </location>
</feature>
<dbReference type="Proteomes" id="UP001059295">
    <property type="component" value="Chromosome"/>
</dbReference>
<dbReference type="Pfam" id="PF09335">
    <property type="entry name" value="VTT_dom"/>
    <property type="match status" value="1"/>
</dbReference>
<organism evidence="3 4">
    <name type="scientific">Alistipes ihumii AP11</name>
    <dbReference type="NCBI Taxonomy" id="1211813"/>
    <lineage>
        <taxon>Bacteria</taxon>
        <taxon>Pseudomonadati</taxon>
        <taxon>Bacteroidota</taxon>
        <taxon>Bacteroidia</taxon>
        <taxon>Bacteroidales</taxon>
        <taxon>Rikenellaceae</taxon>
        <taxon>Alistipes</taxon>
    </lineage>
</organism>
<feature type="transmembrane region" description="Helical" evidence="1">
    <location>
        <begin position="180"/>
        <end position="200"/>
    </location>
</feature>
<protein>
    <submittedName>
        <fullName evidence="3">DedA family protein</fullName>
    </submittedName>
</protein>
<evidence type="ECO:0000259" key="2">
    <source>
        <dbReference type="Pfam" id="PF09335"/>
    </source>
</evidence>
<keyword evidence="1" id="KW-0812">Transmembrane</keyword>
<sequence>MNPLKRLYNWILGWSESRWGALALFLLAFAESSFFPIPPDVLLIALCLGCAAKAFRYAAICTVGSLLGAVAGYAIGYFLWQTPSGEFTAIADFFFRIIPGFTHAEYDKISNLYNEYNFWVVFTAGFSPIPYKLITITAGVFRLDLPMFVFASIVSRGLRFVLISWLIWKYGAPIKTFIDKYFNLLAIGFTVLLVGGFFAIKYAF</sequence>
<name>A0ABY5UZH0_9BACT</name>
<dbReference type="EMBL" id="CP102294">
    <property type="protein sequence ID" value="UWN57355.1"/>
    <property type="molecule type" value="Genomic_DNA"/>
</dbReference>
<keyword evidence="1" id="KW-1133">Transmembrane helix</keyword>
<feature type="domain" description="VTT" evidence="2">
    <location>
        <begin position="38"/>
        <end position="164"/>
    </location>
</feature>
<dbReference type="GeneID" id="82890237"/>
<feature type="transmembrane region" description="Helical" evidence="1">
    <location>
        <begin position="57"/>
        <end position="80"/>
    </location>
</feature>
<dbReference type="InterPro" id="IPR032816">
    <property type="entry name" value="VTT_dom"/>
</dbReference>
<dbReference type="PANTHER" id="PTHR42709">
    <property type="entry name" value="ALKALINE PHOSPHATASE LIKE PROTEIN"/>
    <property type="match status" value="1"/>
</dbReference>
<feature type="transmembrane region" description="Helical" evidence="1">
    <location>
        <begin position="148"/>
        <end position="168"/>
    </location>
</feature>
<accession>A0ABY5UZH0</accession>
<evidence type="ECO:0000313" key="4">
    <source>
        <dbReference type="Proteomes" id="UP001059295"/>
    </source>
</evidence>
<dbReference type="RefSeq" id="WP_019245256.1">
    <property type="nucleotide sequence ID" value="NZ_CAPH01000006.1"/>
</dbReference>